<evidence type="ECO:0000256" key="7">
    <source>
        <dbReference type="ARBA" id="ARBA00023157"/>
    </source>
</evidence>
<comment type="pathway">
    <text evidence="2">Protein modification; protein glycosylation.</text>
</comment>
<dbReference type="EMBL" id="KN817660">
    <property type="protein sequence ID" value="KJA14923.1"/>
    <property type="molecule type" value="Genomic_DNA"/>
</dbReference>
<evidence type="ECO:0000256" key="3">
    <source>
        <dbReference type="ARBA" id="ARBA00007658"/>
    </source>
</evidence>
<feature type="active site" evidence="10">
    <location>
        <position position="474"/>
    </location>
</feature>
<dbReference type="OrthoDB" id="8118055at2759"/>
<keyword evidence="7 12" id="KW-1015">Disulfide bond</keyword>
<evidence type="ECO:0000313" key="16">
    <source>
        <dbReference type="Proteomes" id="UP000054270"/>
    </source>
</evidence>
<dbReference type="InterPro" id="IPR050749">
    <property type="entry name" value="Glycosyl_Hydrolase_47"/>
</dbReference>
<dbReference type="Proteomes" id="UP000054270">
    <property type="component" value="Unassembled WGS sequence"/>
</dbReference>
<dbReference type="GO" id="GO:0005509">
    <property type="term" value="F:calcium ion binding"/>
    <property type="evidence" value="ECO:0007669"/>
    <property type="project" value="InterPro"/>
</dbReference>
<feature type="active site" description="Proton donor" evidence="10">
    <location>
        <position position="434"/>
    </location>
</feature>
<dbReference type="PANTHER" id="PTHR11742:SF55">
    <property type="entry name" value="ENDOPLASMIC RETICULUM MANNOSYL-OLIGOSACCHARIDE 1,2-ALPHA-MANNOSIDASE"/>
    <property type="match status" value="1"/>
</dbReference>
<dbReference type="EC" id="3.2.1.-" evidence="13"/>
<keyword evidence="5 13" id="KW-0378">Hydrolase</keyword>
<dbReference type="AlphaFoldDB" id="A0A0D2LVN6"/>
<dbReference type="GO" id="GO:0036503">
    <property type="term" value="P:ERAD pathway"/>
    <property type="evidence" value="ECO:0007669"/>
    <property type="project" value="UniProtKB-ARBA"/>
</dbReference>
<feature type="active site" description="Proton donor" evidence="10">
    <location>
        <position position="160"/>
    </location>
</feature>
<feature type="binding site" evidence="11">
    <location>
        <position position="561"/>
    </location>
    <ligand>
        <name>Ca(2+)</name>
        <dbReference type="ChEBI" id="CHEBI:29108"/>
    </ligand>
</feature>
<comment type="catalytic activity">
    <reaction evidence="9">
        <text>N(4)-(alpha-D-Man-(1-&gt;2)-alpha-D-Man-(1-&gt;2)-alpha-D-Man-(1-&gt;3)-[alpha-D-Man-(1-&gt;2)-alpha-D-Man-(1-&gt;3)-[alpha-D-Man-(1-&gt;2)-alpha-D-Man-(1-&gt;6)]-alpha-D-Man-(1-&gt;6)]-beta-D-Man-(1-&gt;4)-beta-D-GlcNAc-(1-&gt;4)-beta-D-GlcNAc)-L-asparaginyl-[protein] (N-glucan mannose isomer 9A1,2,3B1,2,3) + 4 H2O = N(4)-(alpha-D-Man-(1-&gt;3)-[alpha-D-Man-(1-&gt;3)-[alpha-D-Man-(1-&gt;6)]-alpha-D-Man-(1-&gt;6)]-beta-D-Man-(1-&gt;4)-beta-D-GlcNAc-(1-&gt;4)-beta-D-GlcNAc)-L-asparaginyl-[protein] (N-glucan mannose isomer 5A1,2) + 4 beta-D-mannose</text>
        <dbReference type="Rhea" id="RHEA:56008"/>
        <dbReference type="Rhea" id="RHEA-COMP:14356"/>
        <dbReference type="Rhea" id="RHEA-COMP:14367"/>
        <dbReference type="ChEBI" id="CHEBI:15377"/>
        <dbReference type="ChEBI" id="CHEBI:28563"/>
        <dbReference type="ChEBI" id="CHEBI:59087"/>
        <dbReference type="ChEBI" id="CHEBI:139493"/>
        <dbReference type="EC" id="3.2.1.113"/>
    </reaction>
</comment>
<dbReference type="OMA" id="PIWPQAE"/>
<sequence length="586" mass="65876">MVNRKRSLQTNLFDFRYGKDDGTSEEYTSPPEEYDIETTGPSTTEPSLPEVTQGKNKAPVQAPISEVTTSSADPGKQAEIVKAFKYAWAAYERDAMGSDEYHPMSRKGSNLTWQGGVGFMVVDAIDTMQIMGLKEEYASARNWIANDLTFERDGTFNTFETTIRVLGGLLSAYHLSDKDPVFLEKAVDLADRLLVAFDTTSGLPTSDVNLRARIALKHVAPVSTAEASTLQLEFRYLSYITHEDRYWKKAEQAMKVIKTATTAESEVLVPIYMNADSGEFQKSEIRLGSRGDSYYEYLLKQYLQTKKAYSFPGQKKSEKVYLEMYEETMKAIRDRLIRTGFVKGLKYTIELYPEYRPQGKTTYRASPKQDHLVCFLGGSLMLGATTTGAYGLVSVPPQDGELTATGESDWKLGLDLVDTCVDTYESSATGLSPEIAYFWDKEKDAQDQDRDWYIKGNGRNGAASYDARYILRPETVESLFIAHRLTGNPKYRASGWKIFQAIEKYCRLESGGYASILNVDDVMTIHIDKMDTFFMAETLKYLYLLFSDSKDISLDEYVLNTEVAFSSSATAHPLPIFSPTIKTGFS</sequence>
<evidence type="ECO:0000256" key="1">
    <source>
        <dbReference type="ARBA" id="ARBA00001913"/>
    </source>
</evidence>
<protein>
    <recommendedName>
        <fullName evidence="13">alpha-1,2-Mannosidase</fullName>
        <ecNumber evidence="13">3.2.1.-</ecNumber>
    </recommendedName>
</protein>
<dbReference type="PRINTS" id="PR00747">
    <property type="entry name" value="GLYHDRLASE47"/>
</dbReference>
<reference evidence="16" key="1">
    <citation type="submission" date="2014-04" db="EMBL/GenBank/DDBJ databases">
        <title>Evolutionary Origins and Diversification of the Mycorrhizal Mutualists.</title>
        <authorList>
            <consortium name="DOE Joint Genome Institute"/>
            <consortium name="Mycorrhizal Genomics Consortium"/>
            <person name="Kohler A."/>
            <person name="Kuo A."/>
            <person name="Nagy L.G."/>
            <person name="Floudas D."/>
            <person name="Copeland A."/>
            <person name="Barry K.W."/>
            <person name="Cichocki N."/>
            <person name="Veneault-Fourrey C."/>
            <person name="LaButti K."/>
            <person name="Lindquist E.A."/>
            <person name="Lipzen A."/>
            <person name="Lundell T."/>
            <person name="Morin E."/>
            <person name="Murat C."/>
            <person name="Riley R."/>
            <person name="Ohm R."/>
            <person name="Sun H."/>
            <person name="Tunlid A."/>
            <person name="Henrissat B."/>
            <person name="Grigoriev I.V."/>
            <person name="Hibbett D.S."/>
            <person name="Martin F."/>
        </authorList>
    </citation>
    <scope>NUCLEOTIDE SEQUENCE [LARGE SCALE GENOMIC DNA]</scope>
    <source>
        <strain evidence="16">FD-334 SS-4</strain>
    </source>
</reference>
<dbReference type="InterPro" id="IPR036026">
    <property type="entry name" value="Seven-hairpin_glycosidases"/>
</dbReference>
<dbReference type="GO" id="GO:0016020">
    <property type="term" value="C:membrane"/>
    <property type="evidence" value="ECO:0007669"/>
    <property type="project" value="InterPro"/>
</dbReference>
<dbReference type="InterPro" id="IPR012341">
    <property type="entry name" value="6hp_glycosidase-like_sf"/>
</dbReference>
<proteinExistence type="inferred from homology"/>
<evidence type="ECO:0000256" key="8">
    <source>
        <dbReference type="ARBA" id="ARBA00047669"/>
    </source>
</evidence>
<gene>
    <name evidence="15" type="ORF">HYPSUDRAFT_59090</name>
</gene>
<dbReference type="GO" id="GO:0004571">
    <property type="term" value="F:mannosyl-oligosaccharide 1,2-alpha-mannosidase activity"/>
    <property type="evidence" value="ECO:0007669"/>
    <property type="project" value="UniProtKB-EC"/>
</dbReference>
<evidence type="ECO:0000313" key="15">
    <source>
        <dbReference type="EMBL" id="KJA14923.1"/>
    </source>
</evidence>
<evidence type="ECO:0000256" key="10">
    <source>
        <dbReference type="PIRSR" id="PIRSR601382-1"/>
    </source>
</evidence>
<dbReference type="GO" id="GO:0005783">
    <property type="term" value="C:endoplasmic reticulum"/>
    <property type="evidence" value="ECO:0007669"/>
    <property type="project" value="TreeGrafter"/>
</dbReference>
<dbReference type="Pfam" id="PF01532">
    <property type="entry name" value="Glyco_hydro_47"/>
    <property type="match status" value="1"/>
</dbReference>
<evidence type="ECO:0000256" key="14">
    <source>
        <dbReference type="SAM" id="MobiDB-lite"/>
    </source>
</evidence>
<feature type="region of interest" description="Disordered" evidence="14">
    <location>
        <begin position="1"/>
        <end position="71"/>
    </location>
</feature>
<evidence type="ECO:0000256" key="12">
    <source>
        <dbReference type="PIRSR" id="PIRSR601382-3"/>
    </source>
</evidence>
<keyword evidence="16" id="KW-1185">Reference proteome</keyword>
<evidence type="ECO:0000256" key="5">
    <source>
        <dbReference type="ARBA" id="ARBA00022801"/>
    </source>
</evidence>
<feature type="active site" evidence="10">
    <location>
        <position position="292"/>
    </location>
</feature>
<evidence type="ECO:0000256" key="13">
    <source>
        <dbReference type="RuleBase" id="RU361193"/>
    </source>
</evidence>
<accession>A0A0D2LVN6</accession>
<evidence type="ECO:0000256" key="9">
    <source>
        <dbReference type="ARBA" id="ARBA00048605"/>
    </source>
</evidence>
<keyword evidence="4 11" id="KW-0479">Metal-binding</keyword>
<dbReference type="STRING" id="945553.A0A0D2LVN6"/>
<evidence type="ECO:0000256" key="2">
    <source>
        <dbReference type="ARBA" id="ARBA00004922"/>
    </source>
</evidence>
<evidence type="ECO:0000256" key="6">
    <source>
        <dbReference type="ARBA" id="ARBA00022837"/>
    </source>
</evidence>
<comment type="cofactor">
    <cofactor evidence="1 11">
        <name>Ca(2+)</name>
        <dbReference type="ChEBI" id="CHEBI:29108"/>
    </cofactor>
</comment>
<comment type="catalytic activity">
    <reaction evidence="8">
        <text>N(4)-(alpha-D-Man-(1-&gt;2)-alpha-D-Man-(1-&gt;2)-alpha-D-Man-(1-&gt;3)-[alpha-D-Man-(1-&gt;3)-[alpha-D-Man-(1-&gt;2)-alpha-D-Man-(1-&gt;6)]-alpha-D-Man-(1-&gt;6)]-beta-D-Man-(1-&gt;4)-beta-D-GlcNAc-(1-&gt;4)-beta-D-GlcNAc)-L-asparaginyl-[protein] (N-glucan mannose isomer 8A1,2,3B1,3) + 3 H2O = N(4)-(alpha-D-Man-(1-&gt;3)-[alpha-D-Man-(1-&gt;3)-[alpha-D-Man-(1-&gt;6)]-alpha-D-Man-(1-&gt;6)]-beta-D-Man-(1-&gt;4)-beta-D-GlcNAc-(1-&gt;4)-beta-D-GlcNAc)-L-asparaginyl-[protein] (N-glucan mannose isomer 5A1,2) + 3 beta-D-mannose</text>
        <dbReference type="Rhea" id="RHEA:56028"/>
        <dbReference type="Rhea" id="RHEA-COMP:14358"/>
        <dbReference type="Rhea" id="RHEA-COMP:14367"/>
        <dbReference type="ChEBI" id="CHEBI:15377"/>
        <dbReference type="ChEBI" id="CHEBI:28563"/>
        <dbReference type="ChEBI" id="CHEBI:59087"/>
        <dbReference type="ChEBI" id="CHEBI:60628"/>
        <dbReference type="EC" id="3.2.1.113"/>
    </reaction>
</comment>
<dbReference type="GO" id="GO:0005975">
    <property type="term" value="P:carbohydrate metabolic process"/>
    <property type="evidence" value="ECO:0007669"/>
    <property type="project" value="InterPro"/>
</dbReference>
<name>A0A0D2LVN6_HYPSF</name>
<dbReference type="InterPro" id="IPR001382">
    <property type="entry name" value="Glyco_hydro_47"/>
</dbReference>
<feature type="disulfide bond" evidence="12">
    <location>
        <begin position="374"/>
        <end position="420"/>
    </location>
</feature>
<evidence type="ECO:0000256" key="11">
    <source>
        <dbReference type="PIRSR" id="PIRSR601382-2"/>
    </source>
</evidence>
<dbReference type="Gene3D" id="1.50.10.10">
    <property type="match status" value="1"/>
</dbReference>
<comment type="similarity">
    <text evidence="3 13">Belongs to the glycosyl hydrolase 47 family.</text>
</comment>
<organism evidence="15 16">
    <name type="scientific">Hypholoma sublateritium (strain FD-334 SS-4)</name>
    <dbReference type="NCBI Taxonomy" id="945553"/>
    <lineage>
        <taxon>Eukaryota</taxon>
        <taxon>Fungi</taxon>
        <taxon>Dikarya</taxon>
        <taxon>Basidiomycota</taxon>
        <taxon>Agaricomycotina</taxon>
        <taxon>Agaricomycetes</taxon>
        <taxon>Agaricomycetidae</taxon>
        <taxon>Agaricales</taxon>
        <taxon>Agaricineae</taxon>
        <taxon>Strophariaceae</taxon>
        <taxon>Hypholoma</taxon>
    </lineage>
</organism>
<dbReference type="SUPFAM" id="SSF48225">
    <property type="entry name" value="Seven-hairpin glycosidases"/>
    <property type="match status" value="1"/>
</dbReference>
<keyword evidence="6 11" id="KW-0106">Calcium</keyword>
<dbReference type="PANTHER" id="PTHR11742">
    <property type="entry name" value="MANNOSYL-OLIGOSACCHARIDE ALPHA-1,2-MANNOSIDASE-RELATED"/>
    <property type="match status" value="1"/>
</dbReference>
<evidence type="ECO:0000256" key="4">
    <source>
        <dbReference type="ARBA" id="ARBA00022723"/>
    </source>
</evidence>
<keyword evidence="13" id="KW-0326">Glycosidase</keyword>